<feature type="transmembrane region" description="Helical" evidence="1">
    <location>
        <begin position="5"/>
        <end position="24"/>
    </location>
</feature>
<evidence type="ECO:0000256" key="1">
    <source>
        <dbReference type="SAM" id="Phobius"/>
    </source>
</evidence>
<organism evidence="2 3">
    <name type="scientific">Clostridium manihotivorum</name>
    <dbReference type="NCBI Taxonomy" id="2320868"/>
    <lineage>
        <taxon>Bacteria</taxon>
        <taxon>Bacillati</taxon>
        <taxon>Bacillota</taxon>
        <taxon>Clostridia</taxon>
        <taxon>Eubacteriales</taxon>
        <taxon>Clostridiaceae</taxon>
        <taxon>Clostridium</taxon>
    </lineage>
</organism>
<dbReference type="AlphaFoldDB" id="A0A3R5QY46"/>
<keyword evidence="1" id="KW-1133">Transmembrane helix</keyword>
<keyword evidence="1" id="KW-0472">Membrane</keyword>
<keyword evidence="3" id="KW-1185">Reference proteome</keyword>
<dbReference type="OrthoDB" id="1900416at2"/>
<protein>
    <recommendedName>
        <fullName evidence="4">DUF5050 domain-containing protein</fullName>
    </recommendedName>
</protein>
<evidence type="ECO:0000313" key="3">
    <source>
        <dbReference type="Proteomes" id="UP000286268"/>
    </source>
</evidence>
<evidence type="ECO:0000313" key="2">
    <source>
        <dbReference type="EMBL" id="QAA32196.1"/>
    </source>
</evidence>
<evidence type="ECO:0008006" key="4">
    <source>
        <dbReference type="Google" id="ProtNLM"/>
    </source>
</evidence>
<dbReference type="SUPFAM" id="SSF82171">
    <property type="entry name" value="DPP6 N-terminal domain-like"/>
    <property type="match status" value="1"/>
</dbReference>
<sequence>MKKKIFIYILIFIVISFSILIVIFSSKIASGKNENNIKISVMYTNKDYIANYGIYDLKKNDFKKVYSRKNECFSDFSIDQKHNILYYSNLIEKKYNIYKVDLTNKKDNTERVAFNNCSGDMFDLYDNTLIFRTLQNVNNKNYTLGVFDIVNQDIRTFKNDADLQIYKFYYNKVNNKIYTIERSISEMASTKSPNIPSNKVAEYDKSGENKKQIYSANKFIDNISVNNNADKLLFDATDIVNKKTIHSIYLIDLKNKCEKVILKPGDKFENTKFNIIKSPQFSPDEKGFYFLGSTLNSNIIDQSNKGNTVTSNALYYYEFSTSKISKIFEVDDAIINIFKVN</sequence>
<dbReference type="KEGG" id="cmah:C1I91_11390"/>
<gene>
    <name evidence="2" type="ORF">C1I91_11390</name>
</gene>
<dbReference type="RefSeq" id="WP_128212986.1">
    <property type="nucleotide sequence ID" value="NZ_CP025746.1"/>
</dbReference>
<name>A0A3R5QY46_9CLOT</name>
<reference evidence="2 3" key="1">
    <citation type="submission" date="2018-01" db="EMBL/GenBank/DDBJ databases">
        <title>Genome Sequencing and Assembly of Anaerobacter polyendosporus strain CT4.</title>
        <authorList>
            <person name="Tachaapaikoon C."/>
            <person name="Sutheeworapong S."/>
            <person name="Jenjaroenpun P."/>
            <person name="Wongsurawat T."/>
            <person name="Nookeaw I."/>
            <person name="Cheawchanlertfa P."/>
            <person name="Kosugi A."/>
            <person name="Cheevadhanarak S."/>
            <person name="Ratanakhanokchai K."/>
        </authorList>
    </citation>
    <scope>NUCLEOTIDE SEQUENCE [LARGE SCALE GENOMIC DNA]</scope>
    <source>
        <strain evidence="2 3">CT4</strain>
    </source>
</reference>
<accession>A0A3R5QY46</accession>
<dbReference type="EMBL" id="CP025746">
    <property type="protein sequence ID" value="QAA32196.1"/>
    <property type="molecule type" value="Genomic_DNA"/>
</dbReference>
<keyword evidence="1" id="KW-0812">Transmembrane</keyword>
<dbReference type="Proteomes" id="UP000286268">
    <property type="component" value="Chromosome"/>
</dbReference>
<proteinExistence type="predicted"/>